<keyword evidence="6 16" id="KW-0812">Transmembrane</keyword>
<evidence type="ECO:0000256" key="1">
    <source>
        <dbReference type="ARBA" id="ARBA00004162"/>
    </source>
</evidence>
<keyword evidence="5" id="KW-0808">Transferase</keyword>
<dbReference type="PANTHER" id="PTHR47982">
    <property type="entry name" value="PROLINE-RICH RECEPTOR-LIKE PROTEIN KINASE PERK4"/>
    <property type="match status" value="1"/>
</dbReference>
<dbReference type="Gene3D" id="3.30.200.20">
    <property type="entry name" value="Phosphorylase Kinase, domain 1"/>
    <property type="match status" value="1"/>
</dbReference>
<dbReference type="Gramene" id="RZC82063">
    <property type="protein sequence ID" value="RZC82063"/>
    <property type="gene ID" value="C5167_044630"/>
</dbReference>
<dbReference type="SMART" id="SM00220">
    <property type="entry name" value="S_TKc"/>
    <property type="match status" value="1"/>
</dbReference>
<feature type="region of interest" description="Disordered" evidence="15">
    <location>
        <begin position="637"/>
        <end position="656"/>
    </location>
</feature>
<accession>A0A4Y7L995</accession>
<dbReference type="PROSITE" id="PS00108">
    <property type="entry name" value="PROTEIN_KINASE_ST"/>
    <property type="match status" value="1"/>
</dbReference>
<evidence type="ECO:0000256" key="5">
    <source>
        <dbReference type="ARBA" id="ARBA00022679"/>
    </source>
</evidence>
<dbReference type="InterPro" id="IPR017441">
    <property type="entry name" value="Protein_kinase_ATP_BS"/>
</dbReference>
<organism evidence="18 19">
    <name type="scientific">Papaver somniferum</name>
    <name type="common">Opium poppy</name>
    <dbReference type="NCBI Taxonomy" id="3469"/>
    <lineage>
        <taxon>Eukaryota</taxon>
        <taxon>Viridiplantae</taxon>
        <taxon>Streptophyta</taxon>
        <taxon>Embryophyta</taxon>
        <taxon>Tracheophyta</taxon>
        <taxon>Spermatophyta</taxon>
        <taxon>Magnoliopsida</taxon>
        <taxon>Ranunculales</taxon>
        <taxon>Papaveraceae</taxon>
        <taxon>Papaveroideae</taxon>
        <taxon>Papaver</taxon>
    </lineage>
</organism>
<dbReference type="PROSITE" id="PS00107">
    <property type="entry name" value="PROTEIN_KINASE_ATP"/>
    <property type="match status" value="1"/>
</dbReference>
<evidence type="ECO:0000256" key="12">
    <source>
        <dbReference type="ARBA" id="ARBA00047899"/>
    </source>
</evidence>
<dbReference type="Gene3D" id="1.10.510.10">
    <property type="entry name" value="Transferase(Phosphotransferase) domain 1"/>
    <property type="match status" value="2"/>
</dbReference>
<feature type="compositionally biased region" description="Low complexity" evidence="15">
    <location>
        <begin position="142"/>
        <end position="163"/>
    </location>
</feature>
<dbReference type="GO" id="GO:0005524">
    <property type="term" value="F:ATP binding"/>
    <property type="evidence" value="ECO:0007669"/>
    <property type="project" value="UniProtKB-UniRule"/>
</dbReference>
<evidence type="ECO:0000256" key="6">
    <source>
        <dbReference type="ARBA" id="ARBA00022692"/>
    </source>
</evidence>
<evidence type="ECO:0000256" key="4">
    <source>
        <dbReference type="ARBA" id="ARBA00022527"/>
    </source>
</evidence>
<evidence type="ECO:0000256" key="13">
    <source>
        <dbReference type="ARBA" id="ARBA00048679"/>
    </source>
</evidence>
<feature type="compositionally biased region" description="Pro residues" evidence="15">
    <location>
        <begin position="73"/>
        <end position="97"/>
    </location>
</feature>
<dbReference type="Proteomes" id="UP000316621">
    <property type="component" value="Chromosome 10"/>
</dbReference>
<feature type="domain" description="Protein kinase" evidence="17">
    <location>
        <begin position="338"/>
        <end position="598"/>
    </location>
</feature>
<feature type="compositionally biased region" description="Low complexity" evidence="15">
    <location>
        <begin position="115"/>
        <end position="134"/>
    </location>
</feature>
<feature type="compositionally biased region" description="Low complexity" evidence="15">
    <location>
        <begin position="12"/>
        <end position="29"/>
    </location>
</feature>
<dbReference type="GO" id="GO:0004674">
    <property type="term" value="F:protein serine/threonine kinase activity"/>
    <property type="evidence" value="ECO:0007669"/>
    <property type="project" value="UniProtKB-KW"/>
</dbReference>
<feature type="compositionally biased region" description="Polar residues" evidence="15">
    <location>
        <begin position="164"/>
        <end position="199"/>
    </location>
</feature>
<dbReference type="AlphaFoldDB" id="A0A4Y7L995"/>
<gene>
    <name evidence="18" type="ORF">C5167_044630</name>
</gene>
<dbReference type="SUPFAM" id="SSF56112">
    <property type="entry name" value="Protein kinase-like (PK-like)"/>
    <property type="match status" value="1"/>
</dbReference>
<protein>
    <recommendedName>
        <fullName evidence="2">non-specific serine/threonine protein kinase</fullName>
        <ecNumber evidence="2">2.7.11.1</ecNumber>
    </recommendedName>
</protein>
<evidence type="ECO:0000259" key="17">
    <source>
        <dbReference type="PROSITE" id="PS50011"/>
    </source>
</evidence>
<feature type="region of interest" description="Disordered" evidence="15">
    <location>
        <begin position="276"/>
        <end position="297"/>
    </location>
</feature>
<dbReference type="PANTHER" id="PTHR47982:SF44">
    <property type="entry name" value="PROLINE-RICH RECEPTOR-LIKE PROTEIN KINASE PERK13-RELATED"/>
    <property type="match status" value="1"/>
</dbReference>
<keyword evidence="11 16" id="KW-0472">Membrane</keyword>
<dbReference type="PROSITE" id="PS50011">
    <property type="entry name" value="PROTEIN_KINASE_DOM"/>
    <property type="match status" value="1"/>
</dbReference>
<dbReference type="FunFam" id="3.30.200.20:FF:000212">
    <property type="entry name" value="Proline-rich receptor-like protein kinase PERK8"/>
    <property type="match status" value="1"/>
</dbReference>
<keyword evidence="19" id="KW-1185">Reference proteome</keyword>
<dbReference type="InterPro" id="IPR008271">
    <property type="entry name" value="Ser/Thr_kinase_AS"/>
</dbReference>
<reference evidence="18 19" key="1">
    <citation type="journal article" date="2018" name="Science">
        <title>The opium poppy genome and morphinan production.</title>
        <authorList>
            <person name="Guo L."/>
            <person name="Winzer T."/>
            <person name="Yang X."/>
            <person name="Li Y."/>
            <person name="Ning Z."/>
            <person name="He Z."/>
            <person name="Teodor R."/>
            <person name="Lu Y."/>
            <person name="Bowser T.A."/>
            <person name="Graham I.A."/>
            <person name="Ye K."/>
        </authorList>
    </citation>
    <scope>NUCLEOTIDE SEQUENCE [LARGE SCALE GENOMIC DNA]</scope>
    <source>
        <strain evidence="19">cv. HN1</strain>
        <tissue evidence="18">Leaves</tissue>
    </source>
</reference>
<dbReference type="InterPro" id="IPR047117">
    <property type="entry name" value="PERK1-13-like"/>
</dbReference>
<dbReference type="EMBL" id="CM010724">
    <property type="protein sequence ID" value="RZC82063.1"/>
    <property type="molecule type" value="Genomic_DNA"/>
</dbReference>
<keyword evidence="10 16" id="KW-1133">Transmembrane helix</keyword>
<keyword evidence="7 14" id="KW-0547">Nucleotide-binding</keyword>
<dbReference type="InterPro" id="IPR011009">
    <property type="entry name" value="Kinase-like_dom_sf"/>
</dbReference>
<dbReference type="Pfam" id="PF07714">
    <property type="entry name" value="PK_Tyr_Ser-Thr"/>
    <property type="match status" value="2"/>
</dbReference>
<name>A0A4Y7L995_PAPSO</name>
<dbReference type="GO" id="GO:0005886">
    <property type="term" value="C:plasma membrane"/>
    <property type="evidence" value="ECO:0007669"/>
    <property type="project" value="UniProtKB-SubCell"/>
</dbReference>
<evidence type="ECO:0000256" key="8">
    <source>
        <dbReference type="ARBA" id="ARBA00022777"/>
    </source>
</evidence>
<evidence type="ECO:0000256" key="2">
    <source>
        <dbReference type="ARBA" id="ARBA00012513"/>
    </source>
</evidence>
<evidence type="ECO:0000313" key="18">
    <source>
        <dbReference type="EMBL" id="RZC82063.1"/>
    </source>
</evidence>
<feature type="binding site" evidence="14">
    <location>
        <position position="366"/>
    </location>
    <ligand>
        <name>ATP</name>
        <dbReference type="ChEBI" id="CHEBI:30616"/>
    </ligand>
</feature>
<keyword evidence="4" id="KW-0723">Serine/threonine-protein kinase</keyword>
<feature type="compositionally biased region" description="Pro residues" evidence="15">
    <location>
        <begin position="647"/>
        <end position="656"/>
    </location>
</feature>
<evidence type="ECO:0000256" key="16">
    <source>
        <dbReference type="SAM" id="Phobius"/>
    </source>
</evidence>
<keyword evidence="8" id="KW-0418">Kinase</keyword>
<comment type="subcellular location">
    <subcellularLocation>
        <location evidence="1">Cell membrane</location>
        <topology evidence="1">Single-pass membrane protein</topology>
    </subcellularLocation>
</comment>
<proteinExistence type="predicted"/>
<dbReference type="InterPro" id="IPR000719">
    <property type="entry name" value="Prot_kinase_dom"/>
</dbReference>
<evidence type="ECO:0000256" key="9">
    <source>
        <dbReference type="ARBA" id="ARBA00022840"/>
    </source>
</evidence>
<feature type="compositionally biased region" description="Low complexity" evidence="15">
    <location>
        <begin position="36"/>
        <end position="72"/>
    </location>
</feature>
<feature type="compositionally biased region" description="Polar residues" evidence="15">
    <location>
        <begin position="1"/>
        <end position="11"/>
    </location>
</feature>
<evidence type="ECO:0000256" key="14">
    <source>
        <dbReference type="PROSITE-ProRule" id="PRU10141"/>
    </source>
</evidence>
<evidence type="ECO:0000256" key="15">
    <source>
        <dbReference type="SAM" id="MobiDB-lite"/>
    </source>
</evidence>
<dbReference type="OMA" id="ISNFRRM"/>
<dbReference type="InterPro" id="IPR001245">
    <property type="entry name" value="Ser-Thr/Tyr_kinase_cat_dom"/>
</dbReference>
<evidence type="ECO:0000256" key="7">
    <source>
        <dbReference type="ARBA" id="ARBA00022741"/>
    </source>
</evidence>
<evidence type="ECO:0000256" key="3">
    <source>
        <dbReference type="ARBA" id="ARBA00022475"/>
    </source>
</evidence>
<keyword evidence="9 14" id="KW-0067">ATP-binding</keyword>
<evidence type="ECO:0000313" key="19">
    <source>
        <dbReference type="Proteomes" id="UP000316621"/>
    </source>
</evidence>
<comment type="catalytic activity">
    <reaction evidence="12">
        <text>L-threonyl-[protein] + ATP = O-phospho-L-threonyl-[protein] + ADP + H(+)</text>
        <dbReference type="Rhea" id="RHEA:46608"/>
        <dbReference type="Rhea" id="RHEA-COMP:11060"/>
        <dbReference type="Rhea" id="RHEA-COMP:11605"/>
        <dbReference type="ChEBI" id="CHEBI:15378"/>
        <dbReference type="ChEBI" id="CHEBI:30013"/>
        <dbReference type="ChEBI" id="CHEBI:30616"/>
        <dbReference type="ChEBI" id="CHEBI:61977"/>
        <dbReference type="ChEBI" id="CHEBI:456216"/>
        <dbReference type="EC" id="2.7.11.1"/>
    </reaction>
</comment>
<feature type="region of interest" description="Disordered" evidence="15">
    <location>
        <begin position="1"/>
        <end position="199"/>
    </location>
</feature>
<sequence>MSDNGGSSDGNETPSGKSSDSSPSGSDTPESPPSPDSSNPSPDSPPSDSKNTPSDSGKSSPSPETPPDSDNSSPPPPPPESDSSPPPDSNGGDPPPSDSNNDSAPSKPSPPPPSDNNNTPSDSSPAPKSSNDSPPKSDKGSKSSPPSDNNNNSPDNDNHNSPPRTQDSPPSRDGTQSNHSSSHVPELSGPSTHSSRTPSTQIDIGVVVGVTVAGVLIFALIALCFAITRKKKKRPLEYDPYGAPPPNYSGNSGYYNGPHSQQHLIAGMPGGYSQEYYSGGRPGGHSQEYHSGGRPSAYPNSGPINSYGSYKGPDSGTLMSGAQSSFTYDDLMGITEGFSRKNVIGEGGFGAVYKGYLPDGRTVAVKQLKAGSGQGEREFRAEVDIISRVHHRHLVSLVGYCIADAQRLLVYEFVPNNTLEHHIHNKGLLLDWSKRVKIAIGSARGLAYLHEDLFNYFFRSSSCSPSTGHPKIIHRDIKSANILYMAPEYASSGKLTDRSDVFSFGVVLLELVTGRRPIDPSLQDESLVEWARPLIASAIETGDFSELVDSRLENRYVESEMFKMAETAAACVRHSATKRPRMVQVLRALDTDGDMPDINNGVKVGQSTIFEANSDLQKFRLLALGGNDSADYSTYSGSVNSRANILPPKPPPGWSG</sequence>
<feature type="transmembrane region" description="Helical" evidence="16">
    <location>
        <begin position="204"/>
        <end position="227"/>
    </location>
</feature>
<comment type="catalytic activity">
    <reaction evidence="13">
        <text>L-seryl-[protein] + ATP = O-phospho-L-seryl-[protein] + ADP + H(+)</text>
        <dbReference type="Rhea" id="RHEA:17989"/>
        <dbReference type="Rhea" id="RHEA-COMP:9863"/>
        <dbReference type="Rhea" id="RHEA-COMP:11604"/>
        <dbReference type="ChEBI" id="CHEBI:15378"/>
        <dbReference type="ChEBI" id="CHEBI:29999"/>
        <dbReference type="ChEBI" id="CHEBI:30616"/>
        <dbReference type="ChEBI" id="CHEBI:83421"/>
        <dbReference type="ChEBI" id="CHEBI:456216"/>
        <dbReference type="EC" id="2.7.11.1"/>
    </reaction>
</comment>
<evidence type="ECO:0000256" key="10">
    <source>
        <dbReference type="ARBA" id="ARBA00022989"/>
    </source>
</evidence>
<keyword evidence="3" id="KW-1003">Cell membrane</keyword>
<dbReference type="EC" id="2.7.11.1" evidence="2"/>
<evidence type="ECO:0000256" key="11">
    <source>
        <dbReference type="ARBA" id="ARBA00023136"/>
    </source>
</evidence>